<dbReference type="InterPro" id="IPR011009">
    <property type="entry name" value="Kinase-like_dom_sf"/>
</dbReference>
<name>D4LBM9_RUMC1</name>
<feature type="domain" description="Protein kinase" evidence="12">
    <location>
        <begin position="13"/>
        <end position="273"/>
    </location>
</feature>
<dbReference type="InterPro" id="IPR000719">
    <property type="entry name" value="Prot_kinase_dom"/>
</dbReference>
<dbReference type="PROSITE" id="PS51178">
    <property type="entry name" value="PASTA"/>
    <property type="match status" value="2"/>
</dbReference>
<feature type="compositionally biased region" description="Low complexity" evidence="10">
    <location>
        <begin position="690"/>
        <end position="726"/>
    </location>
</feature>
<protein>
    <recommendedName>
        <fullName evidence="1">non-specific serine/threonine protein kinase</fullName>
        <ecNumber evidence="1">2.7.11.1</ecNumber>
    </recommendedName>
</protein>
<dbReference type="STRING" id="213810.RUM_08440"/>
<dbReference type="SUPFAM" id="SSF56112">
    <property type="entry name" value="Protein kinase-like (PK-like)"/>
    <property type="match status" value="1"/>
</dbReference>
<organism evidence="14 15">
    <name type="scientific">Ruminococcus champanellensis (strain DSM 18848 / JCM 17042 / KCTC 15320 / 18P13)</name>
    <dbReference type="NCBI Taxonomy" id="213810"/>
    <lineage>
        <taxon>Bacteria</taxon>
        <taxon>Bacillati</taxon>
        <taxon>Bacillota</taxon>
        <taxon>Clostridia</taxon>
        <taxon>Eubacteriales</taxon>
        <taxon>Oscillospiraceae</taxon>
        <taxon>Ruminococcus</taxon>
    </lineage>
</organism>
<dbReference type="SMART" id="SM00220">
    <property type="entry name" value="S_TKc"/>
    <property type="match status" value="1"/>
</dbReference>
<dbReference type="HOGENOM" id="CLU_000288_135_2_9"/>
<dbReference type="CDD" id="cd06577">
    <property type="entry name" value="PASTA_pknB"/>
    <property type="match status" value="3"/>
</dbReference>
<accession>D4LBM9</accession>
<keyword evidence="2 14" id="KW-0723">Serine/threonine-protein kinase</keyword>
<dbReference type="InterPro" id="IPR008271">
    <property type="entry name" value="Ser/Thr_kinase_AS"/>
</dbReference>
<dbReference type="Proteomes" id="UP000007054">
    <property type="component" value="Chromosome"/>
</dbReference>
<dbReference type="PROSITE" id="PS00107">
    <property type="entry name" value="PROTEIN_KINASE_ATP"/>
    <property type="match status" value="1"/>
</dbReference>
<feature type="region of interest" description="Disordered" evidence="10">
    <location>
        <begin position="690"/>
        <end position="736"/>
    </location>
</feature>
<dbReference type="Pfam" id="PF00069">
    <property type="entry name" value="Pkinase"/>
    <property type="match status" value="1"/>
</dbReference>
<dbReference type="Gene3D" id="3.30.10.20">
    <property type="match status" value="3"/>
</dbReference>
<evidence type="ECO:0000256" key="8">
    <source>
        <dbReference type="ARBA" id="ARBA00048679"/>
    </source>
</evidence>
<keyword evidence="4 9" id="KW-0547">Nucleotide-binding</keyword>
<dbReference type="Gene3D" id="1.10.510.10">
    <property type="entry name" value="Transferase(Phosphotransferase) domain 1"/>
    <property type="match status" value="1"/>
</dbReference>
<dbReference type="InterPro" id="IPR017441">
    <property type="entry name" value="Protein_kinase_ATP_BS"/>
</dbReference>
<dbReference type="FunFam" id="3.30.200.20:FF:000035">
    <property type="entry name" value="Serine/threonine protein kinase Stk1"/>
    <property type="match status" value="1"/>
</dbReference>
<dbReference type="GO" id="GO:0106310">
    <property type="term" value="F:protein serine kinase activity"/>
    <property type="evidence" value="ECO:0007669"/>
    <property type="project" value="RHEA"/>
</dbReference>
<gene>
    <name evidence="14" type="ordered locus">RUM_08440</name>
</gene>
<evidence type="ECO:0000259" key="12">
    <source>
        <dbReference type="PROSITE" id="PS50011"/>
    </source>
</evidence>
<feature type="domain" description="PASTA" evidence="13">
    <location>
        <begin position="515"/>
        <end position="580"/>
    </location>
</feature>
<dbReference type="PROSITE" id="PS50011">
    <property type="entry name" value="PROTEIN_KINASE_DOM"/>
    <property type="match status" value="1"/>
</dbReference>
<dbReference type="Gene3D" id="3.30.200.20">
    <property type="entry name" value="Phosphorylase Kinase, domain 1"/>
    <property type="match status" value="1"/>
</dbReference>
<feature type="transmembrane region" description="Helical" evidence="11">
    <location>
        <begin position="345"/>
        <end position="373"/>
    </location>
</feature>
<dbReference type="EMBL" id="FP929052">
    <property type="protein sequence ID" value="CBL17024.1"/>
    <property type="molecule type" value="Genomic_DNA"/>
</dbReference>
<keyword evidence="15" id="KW-1185">Reference proteome</keyword>
<dbReference type="PROSITE" id="PS00108">
    <property type="entry name" value="PROTEIN_KINASE_ST"/>
    <property type="match status" value="1"/>
</dbReference>
<keyword evidence="11" id="KW-0472">Membrane</keyword>
<dbReference type="NCBIfam" id="NF033483">
    <property type="entry name" value="PknB_PASTA_kin"/>
    <property type="match status" value="1"/>
</dbReference>
<dbReference type="InterPro" id="IPR005543">
    <property type="entry name" value="PASTA_dom"/>
</dbReference>
<proteinExistence type="predicted"/>
<dbReference type="AlphaFoldDB" id="D4LBM9"/>
<evidence type="ECO:0000256" key="11">
    <source>
        <dbReference type="SAM" id="Phobius"/>
    </source>
</evidence>
<evidence type="ECO:0000256" key="4">
    <source>
        <dbReference type="ARBA" id="ARBA00022741"/>
    </source>
</evidence>
<dbReference type="PATRIC" id="fig|213810.4.peg.759"/>
<evidence type="ECO:0000256" key="2">
    <source>
        <dbReference type="ARBA" id="ARBA00022527"/>
    </source>
</evidence>
<feature type="compositionally biased region" description="Acidic residues" evidence="10">
    <location>
        <begin position="319"/>
        <end position="340"/>
    </location>
</feature>
<sequence length="736" mass="81082">MDKNIGKKLDGRYEITELIGVGGMADVYKATDVVDHKTVAVKILKKEFAENEEFLRRFRNESKAIAVLSHPNIVKIYDVGFSDKIQYIVMEYIDGITLKEYMENEKVLSWKDSVHFVLQILRALQHAHSRGIVHRDIKPQNIMMFPDGTIKVMDFGIAKFAREQGKTATDQAIGTVHYISPEQARGDVTDAKSDVYSVGVMLYEMLTGKKPFDTDNPVTIAVMHMQAKAERPRNINPDIPIGLEEIILHAMVKDPAHRYQTAQEMIRDIEQFKENPDIVFGYHDDDDEEDAQTSDSPTRFFQAVTPATAEIPAMREGRDDQEDYEESDEDEYDDEDEEEEERRSLFVPILTGVTIAVIVAAVILVTYLIVGWLNGDNQGDKKEFAMPNLVGTNYQEAVDAWKGKLDLKVTASEYSEYDKDVIFYQSIPENDPIALNSVVEIKVSLGNNTIDVPDVIGWTETLATKTLSNQGLTVEVKKAASDTVEKGLVCETVPAAGEAIAPNSKILVYISMGPNASTVEVPNFTSKTLEEAKLDAEVMKLELQVTEVDSSEPKGQIIFQSINAGEQVVTGTVIEVKVSNGVAPVNTCNVTFALPENVHGSFYFTFYDGGSVFFTSPVINAEYTSGSASVPLEGSGKKELIVSVTNSSNKETARVGTYLVDFDKKTASAKSDVNVHAAFKSIGAIAAQTEPPVVTTHPPVQHTTKPAPTHTTAEPPQPTEPAQETEPVGDPNADQD</sequence>
<dbReference type="KEGG" id="rch:RUM_08440"/>
<evidence type="ECO:0000256" key="6">
    <source>
        <dbReference type="ARBA" id="ARBA00022840"/>
    </source>
</evidence>
<dbReference type="GO" id="GO:0004674">
    <property type="term" value="F:protein serine/threonine kinase activity"/>
    <property type="evidence" value="ECO:0007669"/>
    <property type="project" value="UniProtKB-KW"/>
</dbReference>
<dbReference type="SMART" id="SM00740">
    <property type="entry name" value="PASTA"/>
    <property type="match status" value="3"/>
</dbReference>
<dbReference type="FunFam" id="1.10.510.10:FF:000021">
    <property type="entry name" value="Serine/threonine protein kinase"/>
    <property type="match status" value="1"/>
</dbReference>
<evidence type="ECO:0000259" key="13">
    <source>
        <dbReference type="PROSITE" id="PS51178"/>
    </source>
</evidence>
<evidence type="ECO:0000313" key="15">
    <source>
        <dbReference type="Proteomes" id="UP000007054"/>
    </source>
</evidence>
<keyword evidence="11" id="KW-1133">Transmembrane helix</keyword>
<evidence type="ECO:0000313" key="14">
    <source>
        <dbReference type="EMBL" id="CBL17024.1"/>
    </source>
</evidence>
<evidence type="ECO:0000256" key="7">
    <source>
        <dbReference type="ARBA" id="ARBA00047899"/>
    </source>
</evidence>
<dbReference type="BioCyc" id="RCHA213810:RUM_RS04080-MONOMER"/>
<evidence type="ECO:0000256" key="3">
    <source>
        <dbReference type="ARBA" id="ARBA00022679"/>
    </source>
</evidence>
<evidence type="ECO:0000256" key="1">
    <source>
        <dbReference type="ARBA" id="ARBA00012513"/>
    </source>
</evidence>
<reference evidence="14" key="1">
    <citation type="submission" date="2010-03" db="EMBL/GenBank/DDBJ databases">
        <title>The genome sequence of Ruminococcus sp. 18P13.</title>
        <authorList>
            <consortium name="metaHIT consortium -- http://www.metahit.eu/"/>
            <person name="Pajon A."/>
            <person name="Turner K."/>
            <person name="Parkhill J."/>
            <person name="Bernalier A."/>
        </authorList>
    </citation>
    <scope>NUCLEOTIDE SEQUENCE [LARGE SCALE GENOMIC DNA]</scope>
    <source>
        <strain evidence="14">Type strain: 18P13</strain>
    </source>
</reference>
<dbReference type="PANTHER" id="PTHR43289:SF34">
    <property type="entry name" value="SERINE_THREONINE-PROTEIN KINASE YBDM-RELATED"/>
    <property type="match status" value="1"/>
</dbReference>
<comment type="catalytic activity">
    <reaction evidence="8">
        <text>L-seryl-[protein] + ATP = O-phospho-L-seryl-[protein] + ADP + H(+)</text>
        <dbReference type="Rhea" id="RHEA:17989"/>
        <dbReference type="Rhea" id="RHEA-COMP:9863"/>
        <dbReference type="Rhea" id="RHEA-COMP:11604"/>
        <dbReference type="ChEBI" id="CHEBI:15378"/>
        <dbReference type="ChEBI" id="CHEBI:29999"/>
        <dbReference type="ChEBI" id="CHEBI:30616"/>
        <dbReference type="ChEBI" id="CHEBI:83421"/>
        <dbReference type="ChEBI" id="CHEBI:456216"/>
        <dbReference type="EC" id="2.7.11.1"/>
    </reaction>
</comment>
<evidence type="ECO:0000256" key="5">
    <source>
        <dbReference type="ARBA" id="ARBA00022777"/>
    </source>
</evidence>
<dbReference type="Pfam" id="PF03793">
    <property type="entry name" value="PASTA"/>
    <property type="match status" value="2"/>
</dbReference>
<dbReference type="PANTHER" id="PTHR43289">
    <property type="entry name" value="MITOGEN-ACTIVATED PROTEIN KINASE KINASE KINASE 20-RELATED"/>
    <property type="match status" value="1"/>
</dbReference>
<dbReference type="SUPFAM" id="SSF54184">
    <property type="entry name" value="Penicillin-binding protein 2x (pbp-2x), c-terminal domain"/>
    <property type="match status" value="1"/>
</dbReference>
<dbReference type="EC" id="2.7.11.1" evidence="1"/>
<keyword evidence="6 9" id="KW-0067">ATP-binding</keyword>
<keyword evidence="11" id="KW-0812">Transmembrane</keyword>
<reference evidence="14" key="2">
    <citation type="submission" date="2010-03" db="EMBL/GenBank/DDBJ databases">
        <authorList>
            <person name="Pajon A."/>
        </authorList>
    </citation>
    <scope>NUCLEOTIDE SEQUENCE</scope>
    <source>
        <strain evidence="14">Type strain: 18P13</strain>
    </source>
</reference>
<feature type="binding site" evidence="9">
    <location>
        <position position="42"/>
    </location>
    <ligand>
        <name>ATP</name>
        <dbReference type="ChEBI" id="CHEBI:30616"/>
    </ligand>
</feature>
<keyword evidence="3 14" id="KW-0808">Transferase</keyword>
<dbReference type="GeneID" id="83155624"/>
<keyword evidence="5 14" id="KW-0418">Kinase</keyword>
<feature type="region of interest" description="Disordered" evidence="10">
    <location>
        <begin position="306"/>
        <end position="340"/>
    </location>
</feature>
<dbReference type="RefSeq" id="WP_015557931.1">
    <property type="nucleotide sequence ID" value="NC_021039.1"/>
</dbReference>
<comment type="catalytic activity">
    <reaction evidence="7">
        <text>L-threonyl-[protein] + ATP = O-phospho-L-threonyl-[protein] + ADP + H(+)</text>
        <dbReference type="Rhea" id="RHEA:46608"/>
        <dbReference type="Rhea" id="RHEA-COMP:11060"/>
        <dbReference type="Rhea" id="RHEA-COMP:11605"/>
        <dbReference type="ChEBI" id="CHEBI:15378"/>
        <dbReference type="ChEBI" id="CHEBI:30013"/>
        <dbReference type="ChEBI" id="CHEBI:30616"/>
        <dbReference type="ChEBI" id="CHEBI:61977"/>
        <dbReference type="ChEBI" id="CHEBI:456216"/>
        <dbReference type="EC" id="2.7.11.1"/>
    </reaction>
</comment>
<dbReference type="CDD" id="cd14014">
    <property type="entry name" value="STKc_PknB_like"/>
    <property type="match status" value="1"/>
</dbReference>
<feature type="domain" description="PASTA" evidence="13">
    <location>
        <begin position="446"/>
        <end position="512"/>
    </location>
</feature>
<dbReference type="GO" id="GO:0005524">
    <property type="term" value="F:ATP binding"/>
    <property type="evidence" value="ECO:0007669"/>
    <property type="project" value="UniProtKB-UniRule"/>
</dbReference>
<evidence type="ECO:0000256" key="10">
    <source>
        <dbReference type="SAM" id="MobiDB-lite"/>
    </source>
</evidence>
<evidence type="ECO:0000256" key="9">
    <source>
        <dbReference type="PROSITE-ProRule" id="PRU10141"/>
    </source>
</evidence>